<dbReference type="STRING" id="675864.SAMN04489747_1155"/>
<gene>
    <name evidence="3" type="ORF">SAMN04489747_1155</name>
</gene>
<evidence type="ECO:0000256" key="1">
    <source>
        <dbReference type="SAM" id="SignalP"/>
    </source>
</evidence>
<organism evidence="3 4">
    <name type="scientific">Auraticoccus monumenti</name>
    <dbReference type="NCBI Taxonomy" id="675864"/>
    <lineage>
        <taxon>Bacteria</taxon>
        <taxon>Bacillati</taxon>
        <taxon>Actinomycetota</taxon>
        <taxon>Actinomycetes</taxon>
        <taxon>Propionibacteriales</taxon>
        <taxon>Propionibacteriaceae</taxon>
        <taxon>Auraticoccus</taxon>
    </lineage>
</organism>
<reference evidence="3 4" key="1">
    <citation type="submission" date="2016-10" db="EMBL/GenBank/DDBJ databases">
        <authorList>
            <person name="de Groot N.N."/>
        </authorList>
    </citation>
    <scope>NUCLEOTIDE SEQUENCE [LARGE SCALE GENOMIC DNA]</scope>
    <source>
        <strain evidence="3 4">MON 2.2</strain>
    </source>
</reference>
<evidence type="ECO:0000259" key="2">
    <source>
        <dbReference type="Pfam" id="PF13529"/>
    </source>
</evidence>
<keyword evidence="4" id="KW-1185">Reference proteome</keyword>
<name>A0A1G6VHG0_9ACTN</name>
<feature type="signal peptide" evidence="1">
    <location>
        <begin position="1"/>
        <end position="30"/>
    </location>
</feature>
<feature type="domain" description="Peptidase C39-like" evidence="2">
    <location>
        <begin position="223"/>
        <end position="374"/>
    </location>
</feature>
<dbReference type="Gene3D" id="3.90.70.10">
    <property type="entry name" value="Cysteine proteinases"/>
    <property type="match status" value="1"/>
</dbReference>
<dbReference type="InterPro" id="IPR039564">
    <property type="entry name" value="Peptidase_C39-like"/>
</dbReference>
<sequence>MLPRRILPSLLLGVTAGAAALSAFPLEASAADRITLDRWTTDSQWRTGTHSGTTVAGGALKFSRGTSTTTYTDPHTGTRRSYDVATWTGPLKSPGVTKELIASWDAWTAAGTWVEVRVQGVTTGGVTSKWYVMGRWASGDGTSDIRRTSVDGQGDRHATVATDTLVTADRIAFKSYRVQVRLMRLRGTTGRLEARSLHVMTSAIPDRTSITTSAPTGKAVRTLGVPTYSQQLHVGHSPRYGGGGEAWCSPTSVAMVLDYHKLGPSSSTTAWVGSGHTNPQVDHAARGAYDHTYKGTGNWPMSTAYAGTRGADAFATRLHSLREAETFIAAGLPLVASVSFRSADMAGAGYSTAGHLLVVVGFTSKGDVVVNDPASHLKASNSQVRVTYRRSQFEKAWLLGSGGLVYVIAPRGRALPSSPGNW</sequence>
<proteinExistence type="predicted"/>
<dbReference type="InterPro" id="IPR039563">
    <property type="entry name" value="Peptidase_C39_single_dom"/>
</dbReference>
<dbReference type="CDD" id="cd02549">
    <property type="entry name" value="Peptidase_C39A"/>
    <property type="match status" value="1"/>
</dbReference>
<dbReference type="Proteomes" id="UP000198546">
    <property type="component" value="Chromosome i"/>
</dbReference>
<keyword evidence="1" id="KW-0732">Signal</keyword>
<dbReference type="Pfam" id="PF13529">
    <property type="entry name" value="Peptidase_C39_2"/>
    <property type="match status" value="1"/>
</dbReference>
<evidence type="ECO:0000313" key="4">
    <source>
        <dbReference type="Proteomes" id="UP000198546"/>
    </source>
</evidence>
<dbReference type="RefSeq" id="WP_090591461.1">
    <property type="nucleotide sequence ID" value="NZ_LT629688.1"/>
</dbReference>
<evidence type="ECO:0000313" key="3">
    <source>
        <dbReference type="EMBL" id="SDD52931.1"/>
    </source>
</evidence>
<accession>A0A1G6VHG0</accession>
<protein>
    <submittedName>
        <fullName evidence="3">Peptidase_C39 like family protein</fullName>
    </submittedName>
</protein>
<dbReference type="EMBL" id="LT629688">
    <property type="protein sequence ID" value="SDD52931.1"/>
    <property type="molecule type" value="Genomic_DNA"/>
</dbReference>
<feature type="chain" id="PRO_5009240395" evidence="1">
    <location>
        <begin position="31"/>
        <end position="422"/>
    </location>
</feature>
<dbReference type="AlphaFoldDB" id="A0A1G6VHG0"/>
<dbReference type="OrthoDB" id="9789941at2"/>